<keyword evidence="2 4" id="KW-0808">Transferase</keyword>
<keyword evidence="1 4" id="KW-0489">Methyltransferase</keyword>
<protein>
    <recommendedName>
        <fullName evidence="4">25S rRNA adenine-N(1) methyltransferase</fullName>
        <ecNumber evidence="4">2.1.1.-</ecNumber>
    </recommendedName>
</protein>
<dbReference type="OMA" id="FHRTSKW"/>
<dbReference type="GO" id="GO:0016433">
    <property type="term" value="F:rRNA (adenine) methyltransferase activity"/>
    <property type="evidence" value="ECO:0007669"/>
    <property type="project" value="UniProtKB-UniRule"/>
</dbReference>
<evidence type="ECO:0000313" key="9">
    <source>
        <dbReference type="Proteomes" id="UP000256601"/>
    </source>
</evidence>
<keyword evidence="3 4" id="KW-0949">S-adenosyl-L-methionine</keyword>
<dbReference type="PANTHER" id="PTHR21008">
    <property type="entry name" value="S-ADENOSYLMETHIONINE SENSOR UPSTREAM OF MTORC1-RELATED"/>
    <property type="match status" value="1"/>
</dbReference>
<dbReference type="eggNOG" id="ENOG502R82D">
    <property type="taxonomic scope" value="Eukaryota"/>
</dbReference>
<dbReference type="HAMAP" id="MF_03044">
    <property type="entry name" value="BMT2"/>
    <property type="match status" value="1"/>
</dbReference>
<evidence type="ECO:0000313" key="7">
    <source>
        <dbReference type="EMBL" id="RDW28847.1"/>
    </source>
</evidence>
<evidence type="ECO:0000256" key="5">
    <source>
        <dbReference type="SAM" id="Coils"/>
    </source>
</evidence>
<feature type="binding site" evidence="4">
    <location>
        <position position="128"/>
    </location>
    <ligand>
        <name>S-adenosyl-L-methionine</name>
        <dbReference type="ChEBI" id="CHEBI:59789"/>
    </ligand>
</feature>
<comment type="similarity">
    <text evidence="4">Belongs to the BMT2 family.</text>
</comment>
<gene>
    <name evidence="4" type="primary">BMT2</name>
    <name evidence="7" type="ORF">B0I71DRAFT_126786</name>
    <name evidence="6" type="ORF">YALI1_F37685g</name>
</gene>
<accession>A0A1D8NQH8</accession>
<reference evidence="7 9" key="2">
    <citation type="submission" date="2018-07" db="EMBL/GenBank/DDBJ databases">
        <title>Draft Genome Assemblies for Five Robust Yarrowia lipolytica Strains Exhibiting High Lipid Production and Pentose Sugar Utilization and Sugar Alcohol Secretion from Undetoxified Lignocellulosic Biomass Hydrolysates.</title>
        <authorList>
            <consortium name="DOE Joint Genome Institute"/>
            <person name="Walker C."/>
            <person name="Ryu S."/>
            <person name="Na H."/>
            <person name="Zane M."/>
            <person name="LaButti K."/>
            <person name="Lipzen A."/>
            <person name="Haridas S."/>
            <person name="Barry K."/>
            <person name="Grigoriev I.V."/>
            <person name="Quarterman J."/>
            <person name="Slininger P."/>
            <person name="Dien B."/>
            <person name="Trinh C.T."/>
        </authorList>
    </citation>
    <scope>NUCLEOTIDE SEQUENCE [LARGE SCALE GENOMIC DNA]</scope>
    <source>
        <strain evidence="7 9">YB392</strain>
    </source>
</reference>
<reference evidence="6 8" key="1">
    <citation type="journal article" date="2016" name="PLoS ONE">
        <title>Sequence Assembly of Yarrowia lipolytica Strain W29/CLIB89 Shows Transposable Element Diversity.</title>
        <authorList>
            <person name="Magnan C."/>
            <person name="Yu J."/>
            <person name="Chang I."/>
            <person name="Jahn E."/>
            <person name="Kanomata Y."/>
            <person name="Wu J."/>
            <person name="Zeller M."/>
            <person name="Oakes M."/>
            <person name="Baldi P."/>
            <person name="Sandmeyer S."/>
        </authorList>
    </citation>
    <scope>NUCLEOTIDE SEQUENCE [LARGE SCALE GENOMIC DNA]</scope>
    <source>
        <strain evidence="6">CLIB89</strain>
        <strain evidence="8">CLIB89(W29)</strain>
    </source>
</reference>
<dbReference type="InterPro" id="IPR021867">
    <property type="entry name" value="Bmt2/SAMTOR"/>
</dbReference>
<dbReference type="GeneID" id="2908712"/>
<evidence type="ECO:0000256" key="4">
    <source>
        <dbReference type="HAMAP-Rule" id="MF_03044"/>
    </source>
</evidence>
<comment type="function">
    <text evidence="4">S-adenosyl-L-methionine-dependent methyltransferase that specifically methylates the N(1) position of an adenine present in helix 65 in 25S rRNA.</text>
</comment>
<name>A0A1D8NQH8_YARLL</name>
<dbReference type="RefSeq" id="XP_506034.1">
    <property type="nucleotide sequence ID" value="XM_506034.1"/>
</dbReference>
<evidence type="ECO:0000313" key="8">
    <source>
        <dbReference type="Proteomes" id="UP000182444"/>
    </source>
</evidence>
<dbReference type="PANTHER" id="PTHR21008:SF1">
    <property type="entry name" value="25S RRNA (ADENINE(2142)-N(1))-METHYLTRANSFERASE"/>
    <property type="match status" value="1"/>
</dbReference>
<dbReference type="AlphaFoldDB" id="A0A1D8NQH8"/>
<dbReference type="GO" id="GO:0005730">
    <property type="term" value="C:nucleolus"/>
    <property type="evidence" value="ECO:0007669"/>
    <property type="project" value="UniProtKB-SubCell"/>
</dbReference>
<evidence type="ECO:0000256" key="2">
    <source>
        <dbReference type="ARBA" id="ARBA00022679"/>
    </source>
</evidence>
<evidence type="ECO:0000256" key="3">
    <source>
        <dbReference type="ARBA" id="ARBA00022691"/>
    </source>
</evidence>
<keyword evidence="5" id="KW-0175">Coiled coil</keyword>
<dbReference type="EMBL" id="CP017558">
    <property type="protein sequence ID" value="AOW07892.1"/>
    <property type="molecule type" value="Genomic_DNA"/>
</dbReference>
<dbReference type="VEuPathDB" id="FungiDB:YALI1_F37685g"/>
<sequence length="285" mass="32508">MVFFGKKSPITGKQNARKTTGLKAASTRSIINKYHQLNKRKLQLQGLKKRMKKAEEQAKEAEIDAEITQIDSEMEKLGGLEVYQKASLKGQDQTRGGDSSHVLLKWLKNEGNELALEEGQEKKLLEVGCLSVSNAVSKSTEFDTIDRIDLRSNDPLIKQQDFLKRPLPKSDQEKYHVISLSLVLNFVPVTADRGKMLQLTTKFLHPQGLLFFVLPKACVENSRYLDGELFDSIMASLGYEKLEETTTDKLIYQLWRCRQEKAKYQKFTKNEVRSGSTRNNFCITL</sequence>
<evidence type="ECO:0000256" key="1">
    <source>
        <dbReference type="ARBA" id="ARBA00022603"/>
    </source>
</evidence>
<proteinExistence type="inferred from homology"/>
<dbReference type="KEGG" id="yli:2908712"/>
<keyword evidence="4" id="KW-0539">Nucleus</keyword>
<dbReference type="Proteomes" id="UP000182444">
    <property type="component" value="Chromosome 1F"/>
</dbReference>
<dbReference type="SMR" id="A0A1D8NQH8"/>
<comment type="subcellular location">
    <subcellularLocation>
        <location evidence="4">Nucleus</location>
        <location evidence="4">Nucleolus</location>
    </subcellularLocation>
</comment>
<dbReference type="EMBL" id="KZ858949">
    <property type="protein sequence ID" value="RDW28847.1"/>
    <property type="molecule type" value="Genomic_DNA"/>
</dbReference>
<dbReference type="Proteomes" id="UP000256601">
    <property type="component" value="Unassembled WGS sequence"/>
</dbReference>
<feature type="coiled-coil region" evidence="5">
    <location>
        <begin position="37"/>
        <end position="71"/>
    </location>
</feature>
<dbReference type="EC" id="2.1.1.-" evidence="4"/>
<feature type="binding site" evidence="4">
    <location>
        <position position="149"/>
    </location>
    <ligand>
        <name>S-adenosyl-L-methionine</name>
        <dbReference type="ChEBI" id="CHEBI:59789"/>
    </ligand>
</feature>
<dbReference type="Pfam" id="PF11968">
    <property type="entry name" value="Bmt2"/>
    <property type="match status" value="1"/>
</dbReference>
<evidence type="ECO:0000313" key="6">
    <source>
        <dbReference type="EMBL" id="AOW07892.1"/>
    </source>
</evidence>
<dbReference type="VEuPathDB" id="FungiDB:YALI0_F30085g"/>
<dbReference type="OrthoDB" id="5954793at2759"/>
<organism evidence="6 8">
    <name type="scientific">Yarrowia lipolytica</name>
    <name type="common">Candida lipolytica</name>
    <dbReference type="NCBI Taxonomy" id="4952"/>
    <lineage>
        <taxon>Eukaryota</taxon>
        <taxon>Fungi</taxon>
        <taxon>Dikarya</taxon>
        <taxon>Ascomycota</taxon>
        <taxon>Saccharomycotina</taxon>
        <taxon>Dipodascomycetes</taxon>
        <taxon>Dipodascales</taxon>
        <taxon>Dipodascales incertae sedis</taxon>
        <taxon>Yarrowia</taxon>
    </lineage>
</organism>